<evidence type="ECO:0000313" key="3">
    <source>
        <dbReference type="Proteomes" id="UP001324380"/>
    </source>
</evidence>
<gene>
    <name evidence="2" type="ORF">SNE25_15760</name>
</gene>
<reference evidence="2 3" key="1">
    <citation type="submission" date="2023-11" db="EMBL/GenBank/DDBJ databases">
        <title>Analysis of the Genomes of Mucilaginibacter gossypii cycad 4 and M. sabulilitoris SNA2: microbes with the potential for plant growth promotion.</title>
        <authorList>
            <person name="Hirsch A.M."/>
            <person name="Humm E."/>
            <person name="Rubbi M."/>
            <person name="Del Vecchio G."/>
            <person name="Ha S.M."/>
            <person name="Pellegrini M."/>
            <person name="Gunsalus R.P."/>
        </authorList>
    </citation>
    <scope>NUCLEOTIDE SEQUENCE [LARGE SCALE GENOMIC DNA]</scope>
    <source>
        <strain evidence="2 3">SNA2</strain>
    </source>
</reference>
<dbReference type="InterPro" id="IPR014710">
    <property type="entry name" value="RmlC-like_jellyroll"/>
</dbReference>
<organism evidence="2 3">
    <name type="scientific">Mucilaginibacter sabulilitoris</name>
    <dbReference type="NCBI Taxonomy" id="1173583"/>
    <lineage>
        <taxon>Bacteria</taxon>
        <taxon>Pseudomonadati</taxon>
        <taxon>Bacteroidota</taxon>
        <taxon>Sphingobacteriia</taxon>
        <taxon>Sphingobacteriales</taxon>
        <taxon>Sphingobacteriaceae</taxon>
        <taxon>Mucilaginibacter</taxon>
    </lineage>
</organism>
<dbReference type="RefSeq" id="WP_321566063.1">
    <property type="nucleotide sequence ID" value="NZ_CP139558.1"/>
</dbReference>
<dbReference type="SUPFAM" id="SSF51206">
    <property type="entry name" value="cAMP-binding domain-like"/>
    <property type="match status" value="1"/>
</dbReference>
<dbReference type="CDD" id="cd00038">
    <property type="entry name" value="CAP_ED"/>
    <property type="match status" value="1"/>
</dbReference>
<accession>A0ABZ0TV67</accession>
<dbReference type="Proteomes" id="UP001324380">
    <property type="component" value="Chromosome"/>
</dbReference>
<keyword evidence="3" id="KW-1185">Reference proteome</keyword>
<dbReference type="Gene3D" id="2.60.120.10">
    <property type="entry name" value="Jelly Rolls"/>
    <property type="match status" value="1"/>
</dbReference>
<dbReference type="InterPro" id="IPR018490">
    <property type="entry name" value="cNMP-bd_dom_sf"/>
</dbReference>
<evidence type="ECO:0000313" key="2">
    <source>
        <dbReference type="EMBL" id="WPU96977.1"/>
    </source>
</evidence>
<protein>
    <submittedName>
        <fullName evidence="2">Cyclic nucleotide-binding domain-containing protein</fullName>
    </submittedName>
</protein>
<dbReference type="InterPro" id="IPR000595">
    <property type="entry name" value="cNMP-bd_dom"/>
</dbReference>
<feature type="domain" description="Cyclic nucleotide-binding" evidence="1">
    <location>
        <begin position="29"/>
        <end position="120"/>
    </location>
</feature>
<dbReference type="Pfam" id="PF00027">
    <property type="entry name" value="cNMP_binding"/>
    <property type="match status" value="1"/>
</dbReference>
<proteinExistence type="predicted"/>
<evidence type="ECO:0000259" key="1">
    <source>
        <dbReference type="PROSITE" id="PS50042"/>
    </source>
</evidence>
<sequence length="204" mass="23554">MKSDIFMISIFKKYLQDRLCVTDDAWEFIAPLLKTRSFHKSDMILTAGENWQVHAFILEGCVSTFKVNETDHKEIISFDCETAWIGDGEALASGLPSRFNIEAIEDTHLLLIENTDFDLIRNNVKAFHNYVDSVRYGKFINSNKKIHAAFARTAIGRYRNFLNQYPKLVLRLPENLIASYLSINTETLNSVRREFSKGKRKPLL</sequence>
<dbReference type="EMBL" id="CP139558">
    <property type="protein sequence ID" value="WPU96977.1"/>
    <property type="molecule type" value="Genomic_DNA"/>
</dbReference>
<name>A0ABZ0TV67_9SPHI</name>
<dbReference type="PROSITE" id="PS50042">
    <property type="entry name" value="CNMP_BINDING_3"/>
    <property type="match status" value="1"/>
</dbReference>